<dbReference type="Proteomes" id="UP001632037">
    <property type="component" value="Unassembled WGS sequence"/>
</dbReference>
<gene>
    <name evidence="2" type="ORF">V7S43_006063</name>
</gene>
<feature type="signal peptide" evidence="1">
    <location>
        <begin position="1"/>
        <end position="31"/>
    </location>
</feature>
<name>A0ABD3FT13_9STRA</name>
<proteinExistence type="predicted"/>
<sequence>MLLTTHNRSLYAGRLAILKLSSLALLPKVVAREGISCKSLAWLIAVNGIARLPQFLPLPYGQHINRYSHHLRRATSTGSIATETPARTHYIQFTAVAIDASGFLPRLGFPLLHDLWPPSTDCDGDGDGNAVVAASVPANDVKSVGLIEVNYEVRELLLLCGMSLICL</sequence>
<keyword evidence="3" id="KW-1185">Reference proteome</keyword>
<organism evidence="2 3">
    <name type="scientific">Phytophthora oleae</name>
    <dbReference type="NCBI Taxonomy" id="2107226"/>
    <lineage>
        <taxon>Eukaryota</taxon>
        <taxon>Sar</taxon>
        <taxon>Stramenopiles</taxon>
        <taxon>Oomycota</taxon>
        <taxon>Peronosporomycetes</taxon>
        <taxon>Peronosporales</taxon>
        <taxon>Peronosporaceae</taxon>
        <taxon>Phytophthora</taxon>
    </lineage>
</organism>
<evidence type="ECO:0000313" key="2">
    <source>
        <dbReference type="EMBL" id="KAL3668769.1"/>
    </source>
</evidence>
<keyword evidence="1" id="KW-0732">Signal</keyword>
<protein>
    <submittedName>
        <fullName evidence="2">Uncharacterized protein</fullName>
    </submittedName>
</protein>
<accession>A0ABD3FT13</accession>
<dbReference type="AlphaFoldDB" id="A0ABD3FT13"/>
<evidence type="ECO:0000313" key="3">
    <source>
        <dbReference type="Proteomes" id="UP001632037"/>
    </source>
</evidence>
<comment type="caution">
    <text evidence="2">The sequence shown here is derived from an EMBL/GenBank/DDBJ whole genome shotgun (WGS) entry which is preliminary data.</text>
</comment>
<dbReference type="EMBL" id="JBIMZQ010000010">
    <property type="protein sequence ID" value="KAL3668769.1"/>
    <property type="molecule type" value="Genomic_DNA"/>
</dbReference>
<reference evidence="2 3" key="1">
    <citation type="submission" date="2024-09" db="EMBL/GenBank/DDBJ databases">
        <title>Genome sequencing and assembly of Phytophthora oleae, isolate VK10A, causative agent of rot of olive drupes.</title>
        <authorList>
            <person name="Conti Taguali S."/>
            <person name="Riolo M."/>
            <person name="La Spada F."/>
            <person name="Cacciola S.O."/>
            <person name="Dionisio G."/>
        </authorList>
    </citation>
    <scope>NUCLEOTIDE SEQUENCE [LARGE SCALE GENOMIC DNA]</scope>
    <source>
        <strain evidence="2 3">VK10A</strain>
    </source>
</reference>
<evidence type="ECO:0000256" key="1">
    <source>
        <dbReference type="SAM" id="SignalP"/>
    </source>
</evidence>
<feature type="chain" id="PRO_5044768758" evidence="1">
    <location>
        <begin position="32"/>
        <end position="167"/>
    </location>
</feature>